<organism evidence="6 7">
    <name type="scientific">Propioniciclava soli</name>
    <dbReference type="NCBI Taxonomy" id="2775081"/>
    <lineage>
        <taxon>Bacteria</taxon>
        <taxon>Bacillati</taxon>
        <taxon>Actinomycetota</taxon>
        <taxon>Actinomycetes</taxon>
        <taxon>Propionibacteriales</taxon>
        <taxon>Propionibacteriaceae</taxon>
        <taxon>Propioniciclava</taxon>
    </lineage>
</organism>
<dbReference type="Pfam" id="PF02052">
    <property type="entry name" value="Gallidermin"/>
    <property type="match status" value="1"/>
</dbReference>
<evidence type="ECO:0000256" key="4">
    <source>
        <dbReference type="ARBA" id="ARBA00023022"/>
    </source>
</evidence>
<name>A0ABZ3C8F0_9ACTN</name>
<keyword evidence="2" id="KW-0929">Antimicrobial</keyword>
<evidence type="ECO:0000313" key="6">
    <source>
        <dbReference type="EMBL" id="WZW98547.1"/>
    </source>
</evidence>
<dbReference type="EMBL" id="CP115965">
    <property type="protein sequence ID" value="WZW98547.1"/>
    <property type="molecule type" value="Genomic_DNA"/>
</dbReference>
<evidence type="ECO:0000256" key="5">
    <source>
        <dbReference type="ARBA" id="ARBA00023048"/>
    </source>
</evidence>
<comment type="similarity">
    <text evidence="1">Belongs to the type A lantibiotic family.</text>
</comment>
<sequence length="64" mass="6959">MTAIAVDPQYTDTLDELNFDFEFSVDTEIVDKDATPDILSIILCTPGCTSPGGGSFCSWCCIFK</sequence>
<reference evidence="6 7" key="1">
    <citation type="journal article" date="2023" name="Environ Microbiome">
        <title>A coral-associated actinobacterium mitigates coral bleaching under heat stress.</title>
        <authorList>
            <person name="Li J."/>
            <person name="Zou Y."/>
            <person name="Li Q."/>
            <person name="Zhang J."/>
            <person name="Bourne D.G."/>
            <person name="Lyu Y."/>
            <person name="Liu C."/>
            <person name="Zhang S."/>
        </authorList>
    </citation>
    <scope>NUCLEOTIDE SEQUENCE [LARGE SCALE GENOMIC DNA]</scope>
    <source>
        <strain evidence="6 7">SCSIO 13291</strain>
    </source>
</reference>
<keyword evidence="3" id="KW-0425">Lantibiotic</keyword>
<dbReference type="InterPro" id="IPR006079">
    <property type="entry name" value="Lantibiotic_typ-A_Bacillales"/>
</dbReference>
<evidence type="ECO:0000256" key="3">
    <source>
        <dbReference type="ARBA" id="ARBA00022789"/>
    </source>
</evidence>
<keyword evidence="7" id="KW-1185">Reference proteome</keyword>
<dbReference type="Proteomes" id="UP001434337">
    <property type="component" value="Chromosome"/>
</dbReference>
<gene>
    <name evidence="6" type="ORF">PCC79_16950</name>
</gene>
<proteinExistence type="inferred from homology"/>
<evidence type="ECO:0000256" key="1">
    <source>
        <dbReference type="ARBA" id="ARBA00009379"/>
    </source>
</evidence>
<keyword evidence="5" id="KW-0078">Bacteriocin</keyword>
<protein>
    <submittedName>
        <fullName evidence="6">Gallidermin family lantibiotic</fullName>
    </submittedName>
</protein>
<evidence type="ECO:0000313" key="7">
    <source>
        <dbReference type="Proteomes" id="UP001434337"/>
    </source>
</evidence>
<evidence type="ECO:0000256" key="2">
    <source>
        <dbReference type="ARBA" id="ARBA00022529"/>
    </source>
</evidence>
<dbReference type="RefSeq" id="WP_324511935.1">
    <property type="nucleotide sequence ID" value="NZ_CP115965.1"/>
</dbReference>
<keyword evidence="4" id="KW-0044">Antibiotic</keyword>
<accession>A0ABZ3C8F0</accession>